<name>A0A0F9GUI1_9ZZZZ</name>
<protein>
    <submittedName>
        <fullName evidence="1">Uncharacterized protein</fullName>
    </submittedName>
</protein>
<dbReference type="EMBL" id="LAZR01016935">
    <property type="protein sequence ID" value="KKM02429.1"/>
    <property type="molecule type" value="Genomic_DNA"/>
</dbReference>
<proteinExistence type="predicted"/>
<sequence length="180" mass="19978">MERGGGSPWGYVLNDAVDPPGVFVVSLNYVFQLLGGSIPWTPFESVVPEGAFRWVILYDHNVDRAVGITLSKQLRFYSFGPEKSLHHFGLLFVDLFLDSRLLKNVTNDLVAVVLCLGRTLYVYGIHGSHLVRFPSDAQKEVRVKVDDLFDVLLMSDVQESTAFASTRSRNLGEKDSAAVG</sequence>
<gene>
    <name evidence="1" type="ORF">LCGC14_1784540</name>
</gene>
<accession>A0A0F9GUI1</accession>
<reference evidence="1" key="1">
    <citation type="journal article" date="2015" name="Nature">
        <title>Complex archaea that bridge the gap between prokaryotes and eukaryotes.</title>
        <authorList>
            <person name="Spang A."/>
            <person name="Saw J.H."/>
            <person name="Jorgensen S.L."/>
            <person name="Zaremba-Niedzwiedzka K."/>
            <person name="Martijn J."/>
            <person name="Lind A.E."/>
            <person name="van Eijk R."/>
            <person name="Schleper C."/>
            <person name="Guy L."/>
            <person name="Ettema T.J."/>
        </authorList>
    </citation>
    <scope>NUCLEOTIDE SEQUENCE</scope>
</reference>
<evidence type="ECO:0000313" key="1">
    <source>
        <dbReference type="EMBL" id="KKM02429.1"/>
    </source>
</evidence>
<organism evidence="1">
    <name type="scientific">marine sediment metagenome</name>
    <dbReference type="NCBI Taxonomy" id="412755"/>
    <lineage>
        <taxon>unclassified sequences</taxon>
        <taxon>metagenomes</taxon>
        <taxon>ecological metagenomes</taxon>
    </lineage>
</organism>
<dbReference type="AlphaFoldDB" id="A0A0F9GUI1"/>
<comment type="caution">
    <text evidence="1">The sequence shown here is derived from an EMBL/GenBank/DDBJ whole genome shotgun (WGS) entry which is preliminary data.</text>
</comment>